<accession>A0A6N3FEG1</accession>
<organism evidence="1">
    <name type="scientific">Eubacterium limosum</name>
    <dbReference type="NCBI Taxonomy" id="1736"/>
    <lineage>
        <taxon>Bacteria</taxon>
        <taxon>Bacillati</taxon>
        <taxon>Bacillota</taxon>
        <taxon>Clostridia</taxon>
        <taxon>Eubacteriales</taxon>
        <taxon>Eubacteriaceae</taxon>
        <taxon>Eubacterium</taxon>
    </lineage>
</organism>
<sequence length="136" mass="16335">MPNVRPLNQNKYQISKYRFLEIYNFCLQYNEWKDELKYNTHTVGAQEITGMPFGTEKSDSTAHLAMKRAELERKCQLIERTAMEADSEIYPYILKAVTNEHVGYNYLQTIMDIPCSRNTFYDRRRKFYYLMSMKKI</sequence>
<dbReference type="AlphaFoldDB" id="A0A6N3FEG1"/>
<gene>
    <name evidence="1" type="ORF">ELLFYP34_00385</name>
</gene>
<name>A0A6N3FEG1_EUBLI</name>
<dbReference type="EMBL" id="CACRTR010000012">
    <property type="protein sequence ID" value="VYU50435.1"/>
    <property type="molecule type" value="Genomic_DNA"/>
</dbReference>
<proteinExistence type="predicted"/>
<reference evidence="1" key="1">
    <citation type="submission" date="2019-11" db="EMBL/GenBank/DDBJ databases">
        <authorList>
            <person name="Feng L."/>
        </authorList>
    </citation>
    <scope>NUCLEOTIDE SEQUENCE</scope>
    <source>
        <strain evidence="1">ElimosumLFYP34</strain>
    </source>
</reference>
<evidence type="ECO:0000313" key="1">
    <source>
        <dbReference type="EMBL" id="VYU50435.1"/>
    </source>
</evidence>
<protein>
    <submittedName>
        <fullName evidence="1">Uncharacterized protein</fullName>
    </submittedName>
</protein>